<dbReference type="EMBL" id="BAAALX010000009">
    <property type="protein sequence ID" value="GAA1513916.1"/>
    <property type="molecule type" value="Genomic_DNA"/>
</dbReference>
<protein>
    <recommendedName>
        <fullName evidence="4">Holin</fullName>
    </recommendedName>
</protein>
<dbReference type="Pfam" id="PF16945">
    <property type="entry name" value="Phage_r1t_holin"/>
    <property type="match status" value="1"/>
</dbReference>
<feature type="compositionally biased region" description="Acidic residues" evidence="1">
    <location>
        <begin position="119"/>
        <end position="155"/>
    </location>
</feature>
<evidence type="ECO:0000256" key="1">
    <source>
        <dbReference type="SAM" id="MobiDB-lite"/>
    </source>
</evidence>
<reference evidence="2 3" key="1">
    <citation type="journal article" date="2019" name="Int. J. Syst. Evol. Microbiol.">
        <title>The Global Catalogue of Microorganisms (GCM) 10K type strain sequencing project: providing services to taxonomists for standard genome sequencing and annotation.</title>
        <authorList>
            <consortium name="The Broad Institute Genomics Platform"/>
            <consortium name="The Broad Institute Genome Sequencing Center for Infectious Disease"/>
            <person name="Wu L."/>
            <person name="Ma J."/>
        </authorList>
    </citation>
    <scope>NUCLEOTIDE SEQUENCE [LARGE SCALE GENOMIC DNA]</scope>
    <source>
        <strain evidence="2 3">JCM 13318</strain>
    </source>
</reference>
<comment type="caution">
    <text evidence="2">The sequence shown here is derived from an EMBL/GenBank/DDBJ whole genome shotgun (WGS) entry which is preliminary data.</text>
</comment>
<sequence>MANLTTREFWAATGDRAIKTVAQTGLALAPATFIANEAGIIDFNGIPWAGLAATALFAGAISVLTSIVGDTVGKNGPSFVHAEGIGIENAEAEEALRRQRAGEVIDLSTEVSFATDASAGEDEEDDHLDDDEADDLEPAEEDLEALANSEVDDTPPAEGYRPRH</sequence>
<evidence type="ECO:0000313" key="3">
    <source>
        <dbReference type="Proteomes" id="UP001500177"/>
    </source>
</evidence>
<accession>A0ABN2A9V3</accession>
<evidence type="ECO:0008006" key="4">
    <source>
        <dbReference type="Google" id="ProtNLM"/>
    </source>
</evidence>
<proteinExistence type="predicted"/>
<keyword evidence="3" id="KW-1185">Reference proteome</keyword>
<dbReference type="InterPro" id="IPR020109">
    <property type="entry name" value="Holin_r1t"/>
</dbReference>
<dbReference type="RefSeq" id="WP_173151363.1">
    <property type="nucleotide sequence ID" value="NZ_BAAALX010000009.1"/>
</dbReference>
<dbReference type="Proteomes" id="UP001500177">
    <property type="component" value="Unassembled WGS sequence"/>
</dbReference>
<name>A0ABN2A9V3_9MICO</name>
<feature type="region of interest" description="Disordered" evidence="1">
    <location>
        <begin position="115"/>
        <end position="164"/>
    </location>
</feature>
<gene>
    <name evidence="2" type="ORF">GCM10009690_16080</name>
</gene>
<organism evidence="2 3">
    <name type="scientific">Brevibacterium permense</name>
    <dbReference type="NCBI Taxonomy" id="234834"/>
    <lineage>
        <taxon>Bacteria</taxon>
        <taxon>Bacillati</taxon>
        <taxon>Actinomycetota</taxon>
        <taxon>Actinomycetes</taxon>
        <taxon>Micrococcales</taxon>
        <taxon>Brevibacteriaceae</taxon>
        <taxon>Brevibacterium</taxon>
    </lineage>
</organism>
<evidence type="ECO:0000313" key="2">
    <source>
        <dbReference type="EMBL" id="GAA1513916.1"/>
    </source>
</evidence>